<organism evidence="2 3">
    <name type="scientific">Candidatus Thiodiazotropha endoloripes</name>
    <dbReference type="NCBI Taxonomy" id="1818881"/>
    <lineage>
        <taxon>Bacteria</taxon>
        <taxon>Pseudomonadati</taxon>
        <taxon>Pseudomonadota</taxon>
        <taxon>Gammaproteobacteria</taxon>
        <taxon>Chromatiales</taxon>
        <taxon>Sedimenticolaceae</taxon>
        <taxon>Candidatus Thiodiazotropha</taxon>
    </lineage>
</organism>
<feature type="region of interest" description="Disordered" evidence="1">
    <location>
        <begin position="49"/>
        <end position="72"/>
    </location>
</feature>
<sequence length="72" mass="7990">MTWAQRLKRVFNIDIETCSVCGGTMKVIACIEDPVVIKQILDHLEHKAEASEPWALPESRAPPVGLQSGLFD</sequence>
<gene>
    <name evidence="2" type="ORF">A3196_08495</name>
</gene>
<dbReference type="STRING" id="1818881.A3196_08495"/>
<protein>
    <submittedName>
        <fullName evidence="2">Transposase</fullName>
    </submittedName>
</protein>
<reference evidence="2 3" key="1">
    <citation type="submission" date="2016-03" db="EMBL/GenBank/DDBJ databases">
        <title>Chemosynthetic sulphur-oxidizing symbionts of marine invertebrate animals are capable of nitrogen fixation.</title>
        <authorList>
            <person name="Petersen J.M."/>
            <person name="Kemper A."/>
            <person name="Gruber-Vodicka H."/>
            <person name="Cardini U."/>
            <person name="Geest Mvander."/>
            <person name="Kleiner M."/>
            <person name="Bulgheresi S."/>
            <person name="Fussmann M."/>
            <person name="Herbold C."/>
            <person name="Seah B.K.B."/>
            <person name="Antony C.Paul."/>
            <person name="Liu D."/>
            <person name="Belitz A."/>
            <person name="Weber M."/>
        </authorList>
    </citation>
    <scope>NUCLEOTIDE SEQUENCE [LARGE SCALE GENOMIC DNA]</scope>
    <source>
        <strain evidence="2">G_D</strain>
    </source>
</reference>
<comment type="caution">
    <text evidence="2">The sequence shown here is derived from an EMBL/GenBank/DDBJ whole genome shotgun (WGS) entry which is preliminary data.</text>
</comment>
<keyword evidence="3" id="KW-1185">Reference proteome</keyword>
<accession>A0A1E2UQ10</accession>
<evidence type="ECO:0000256" key="1">
    <source>
        <dbReference type="SAM" id="MobiDB-lite"/>
    </source>
</evidence>
<dbReference type="Proteomes" id="UP000094849">
    <property type="component" value="Unassembled WGS sequence"/>
</dbReference>
<name>A0A1E2UQ10_9GAMM</name>
<dbReference type="EMBL" id="LVJZ01000003">
    <property type="protein sequence ID" value="ODB96789.1"/>
    <property type="molecule type" value="Genomic_DNA"/>
</dbReference>
<evidence type="ECO:0000313" key="3">
    <source>
        <dbReference type="Proteomes" id="UP000094849"/>
    </source>
</evidence>
<dbReference type="AlphaFoldDB" id="A0A1E2UQ10"/>
<proteinExistence type="predicted"/>
<evidence type="ECO:0000313" key="2">
    <source>
        <dbReference type="EMBL" id="ODB96789.1"/>
    </source>
</evidence>